<proteinExistence type="predicted"/>
<evidence type="ECO:0000256" key="5">
    <source>
        <dbReference type="SAM" id="Phobius"/>
    </source>
</evidence>
<accession>A0A1G6DFL7</accession>
<dbReference type="OrthoDB" id="5516290at2"/>
<reference evidence="6 7" key="1">
    <citation type="submission" date="2016-10" db="EMBL/GenBank/DDBJ databases">
        <authorList>
            <person name="de Groot N.N."/>
        </authorList>
    </citation>
    <scope>NUCLEOTIDE SEQUENCE [LARGE SCALE GENOMIC DNA]</scope>
    <source>
        <strain evidence="6 7">ATCC 35022</strain>
    </source>
</reference>
<protein>
    <recommendedName>
        <fullName evidence="8">MAPEG family protein</fullName>
    </recommendedName>
</protein>
<keyword evidence="4 5" id="KW-0472">Membrane</keyword>
<feature type="transmembrane region" description="Helical" evidence="5">
    <location>
        <begin position="115"/>
        <end position="138"/>
    </location>
</feature>
<feature type="transmembrane region" description="Helical" evidence="5">
    <location>
        <begin position="68"/>
        <end position="95"/>
    </location>
</feature>
<dbReference type="Proteomes" id="UP000199071">
    <property type="component" value="Unassembled WGS sequence"/>
</dbReference>
<evidence type="ECO:0000313" key="6">
    <source>
        <dbReference type="EMBL" id="SDB43922.1"/>
    </source>
</evidence>
<dbReference type="STRING" id="665467.SAMN02982931_03324"/>
<dbReference type="Pfam" id="PF01124">
    <property type="entry name" value="MAPEG"/>
    <property type="match status" value="1"/>
</dbReference>
<evidence type="ECO:0008006" key="8">
    <source>
        <dbReference type="Google" id="ProtNLM"/>
    </source>
</evidence>
<dbReference type="InterPro" id="IPR023352">
    <property type="entry name" value="MAPEG-like_dom_sf"/>
</dbReference>
<dbReference type="Gene3D" id="1.20.120.550">
    <property type="entry name" value="Membrane associated eicosanoid/glutathione metabolism-like domain"/>
    <property type="match status" value="1"/>
</dbReference>
<keyword evidence="7" id="KW-1185">Reference proteome</keyword>
<sequence length="140" mass="15837">MSLTVTFAPLFVQVALTFALLLRLGQLRTRLVRGGVVNLRDYANGHDVWPQDVKNVANAFRNQFELPVLFYLVTVLAFLAGRMSMALLVFSWLFVVTRLLHALIYGTTNNIPRRFAVYAAGFFILMAMWIVFLISVVAPQ</sequence>
<evidence type="ECO:0000256" key="2">
    <source>
        <dbReference type="ARBA" id="ARBA00022692"/>
    </source>
</evidence>
<evidence type="ECO:0000256" key="3">
    <source>
        <dbReference type="ARBA" id="ARBA00022989"/>
    </source>
</evidence>
<keyword evidence="3 5" id="KW-1133">Transmembrane helix</keyword>
<name>A0A1G6DFL7_9HYPH</name>
<keyword evidence="2 5" id="KW-0812">Transmembrane</keyword>
<dbReference type="EMBL" id="FMXQ01000007">
    <property type="protein sequence ID" value="SDB43922.1"/>
    <property type="molecule type" value="Genomic_DNA"/>
</dbReference>
<dbReference type="GO" id="GO:0016020">
    <property type="term" value="C:membrane"/>
    <property type="evidence" value="ECO:0007669"/>
    <property type="project" value="UniProtKB-SubCell"/>
</dbReference>
<gene>
    <name evidence="6" type="ORF">SAMN02982931_03324</name>
</gene>
<feature type="transmembrane region" description="Helical" evidence="5">
    <location>
        <begin position="6"/>
        <end position="24"/>
    </location>
</feature>
<comment type="subcellular location">
    <subcellularLocation>
        <location evidence="1">Membrane</location>
    </subcellularLocation>
</comment>
<evidence type="ECO:0000256" key="4">
    <source>
        <dbReference type="ARBA" id="ARBA00023136"/>
    </source>
</evidence>
<dbReference type="InterPro" id="IPR001129">
    <property type="entry name" value="Membr-assoc_MAPEG"/>
</dbReference>
<organism evidence="6 7">
    <name type="scientific">Bauldia litoralis</name>
    <dbReference type="NCBI Taxonomy" id="665467"/>
    <lineage>
        <taxon>Bacteria</taxon>
        <taxon>Pseudomonadati</taxon>
        <taxon>Pseudomonadota</taxon>
        <taxon>Alphaproteobacteria</taxon>
        <taxon>Hyphomicrobiales</taxon>
        <taxon>Kaistiaceae</taxon>
        <taxon>Bauldia</taxon>
    </lineage>
</organism>
<evidence type="ECO:0000313" key="7">
    <source>
        <dbReference type="Proteomes" id="UP000199071"/>
    </source>
</evidence>
<dbReference type="SUPFAM" id="SSF161084">
    <property type="entry name" value="MAPEG domain-like"/>
    <property type="match status" value="1"/>
</dbReference>
<dbReference type="RefSeq" id="WP_090877974.1">
    <property type="nucleotide sequence ID" value="NZ_FMXQ01000007.1"/>
</dbReference>
<dbReference type="AlphaFoldDB" id="A0A1G6DFL7"/>
<evidence type="ECO:0000256" key="1">
    <source>
        <dbReference type="ARBA" id="ARBA00004370"/>
    </source>
</evidence>